<dbReference type="RefSeq" id="WP_307824051.1">
    <property type="nucleotide sequence ID" value="NZ_BAAAIY010000001.1"/>
</dbReference>
<sequence>MVTEPLSPRPEGGAPGVLSPEDLLRVLLVEDDDGDAILVEELLDDARVKVELHRARSLDVALEMLRLHDVHCVLLDLGLPDAVGLSAVERLQSRQDPPALVVLTGHTGIDLGVQAVAAGADDYLVKGEVDGDLLGRSVRYAVQRRRSKEQQRALYRSEVRAAETARLEHALLPKPLVTDESIAVMVGYIPGGNGLLGGDFYDAVERPDGRVLCLIGDVAGHGPDEAALGATLRTAWRTLVLSDVDPAEILPLVERVLIPERARPEVFVTLCQVVISPDRTGVDLFLAGHMSPLLLQDSCTELPTTSRGRALGIPVTGGWRAERVPLEAPWALMLYTDGLIEATLAEDAQATTGAGTDAPPVGGTPGRRERLGVHGLVAAVDTELAHGGEGLVERLFRRVRTLHGGPLADDAAVLVIGWGGPDQDTRGERTATLADSDEWSQ</sequence>
<dbReference type="Gene3D" id="3.60.40.10">
    <property type="entry name" value="PPM-type phosphatase domain"/>
    <property type="match status" value="1"/>
</dbReference>
<evidence type="ECO:0000313" key="6">
    <source>
        <dbReference type="Proteomes" id="UP001596305"/>
    </source>
</evidence>
<dbReference type="PANTHER" id="PTHR43156">
    <property type="entry name" value="STAGE II SPORULATION PROTEIN E-RELATED"/>
    <property type="match status" value="1"/>
</dbReference>
<dbReference type="SMART" id="SM00331">
    <property type="entry name" value="PP2C_SIG"/>
    <property type="match status" value="1"/>
</dbReference>
<dbReference type="InterPro" id="IPR036457">
    <property type="entry name" value="PPM-type-like_dom_sf"/>
</dbReference>
<dbReference type="PANTHER" id="PTHR43156:SF2">
    <property type="entry name" value="STAGE II SPORULATION PROTEIN E"/>
    <property type="match status" value="1"/>
</dbReference>
<feature type="modified residue" description="4-aspartylphosphate" evidence="2">
    <location>
        <position position="76"/>
    </location>
</feature>
<evidence type="ECO:0000259" key="4">
    <source>
        <dbReference type="PROSITE" id="PS50110"/>
    </source>
</evidence>
<dbReference type="InterPro" id="IPR001932">
    <property type="entry name" value="PPM-type_phosphatase-like_dom"/>
</dbReference>
<keyword evidence="1" id="KW-0378">Hydrolase</keyword>
<feature type="region of interest" description="Disordered" evidence="3">
    <location>
        <begin position="419"/>
        <end position="441"/>
    </location>
</feature>
<dbReference type="SMART" id="SM00448">
    <property type="entry name" value="REC"/>
    <property type="match status" value="1"/>
</dbReference>
<dbReference type="InterPro" id="IPR011006">
    <property type="entry name" value="CheY-like_superfamily"/>
</dbReference>
<dbReference type="EMBL" id="JBHSTM010000008">
    <property type="protein sequence ID" value="MFC6425889.1"/>
    <property type="molecule type" value="Genomic_DNA"/>
</dbReference>
<dbReference type="Gene3D" id="3.40.50.2300">
    <property type="match status" value="1"/>
</dbReference>
<dbReference type="SUPFAM" id="SSF52172">
    <property type="entry name" value="CheY-like"/>
    <property type="match status" value="1"/>
</dbReference>
<keyword evidence="2" id="KW-0597">Phosphoprotein</keyword>
<dbReference type="PROSITE" id="PS50110">
    <property type="entry name" value="RESPONSE_REGULATORY"/>
    <property type="match status" value="1"/>
</dbReference>
<accession>A0ABW1XBG5</accession>
<feature type="domain" description="Response regulatory" evidence="4">
    <location>
        <begin position="25"/>
        <end position="141"/>
    </location>
</feature>
<dbReference type="Proteomes" id="UP001596305">
    <property type="component" value="Unassembled WGS sequence"/>
</dbReference>
<organism evidence="5 6">
    <name type="scientific">Oerskovia paurometabola</name>
    <dbReference type="NCBI Taxonomy" id="162170"/>
    <lineage>
        <taxon>Bacteria</taxon>
        <taxon>Bacillati</taxon>
        <taxon>Actinomycetota</taxon>
        <taxon>Actinomycetes</taxon>
        <taxon>Micrococcales</taxon>
        <taxon>Cellulomonadaceae</taxon>
        <taxon>Oerskovia</taxon>
    </lineage>
</organism>
<reference evidence="6" key="1">
    <citation type="journal article" date="2019" name="Int. J. Syst. Evol. Microbiol.">
        <title>The Global Catalogue of Microorganisms (GCM) 10K type strain sequencing project: providing services to taxonomists for standard genome sequencing and annotation.</title>
        <authorList>
            <consortium name="The Broad Institute Genomics Platform"/>
            <consortium name="The Broad Institute Genome Sequencing Center for Infectious Disease"/>
            <person name="Wu L."/>
            <person name="Ma J."/>
        </authorList>
    </citation>
    <scope>NUCLEOTIDE SEQUENCE [LARGE SCALE GENOMIC DNA]</scope>
    <source>
        <strain evidence="6">CCUG 47105</strain>
    </source>
</reference>
<evidence type="ECO:0000256" key="1">
    <source>
        <dbReference type="ARBA" id="ARBA00022801"/>
    </source>
</evidence>
<gene>
    <name evidence="5" type="ORF">ACFP71_13700</name>
</gene>
<dbReference type="Pfam" id="PF00072">
    <property type="entry name" value="Response_reg"/>
    <property type="match status" value="1"/>
</dbReference>
<dbReference type="Pfam" id="PF07228">
    <property type="entry name" value="SpoIIE"/>
    <property type="match status" value="1"/>
</dbReference>
<comment type="caution">
    <text evidence="5">The sequence shown here is derived from an EMBL/GenBank/DDBJ whole genome shotgun (WGS) entry which is preliminary data.</text>
</comment>
<dbReference type="InterPro" id="IPR001789">
    <property type="entry name" value="Sig_transdc_resp-reg_receiver"/>
</dbReference>
<proteinExistence type="predicted"/>
<dbReference type="CDD" id="cd00156">
    <property type="entry name" value="REC"/>
    <property type="match status" value="1"/>
</dbReference>
<keyword evidence="6" id="KW-1185">Reference proteome</keyword>
<name>A0ABW1XBG5_9CELL</name>
<evidence type="ECO:0000256" key="2">
    <source>
        <dbReference type="PROSITE-ProRule" id="PRU00169"/>
    </source>
</evidence>
<dbReference type="InterPro" id="IPR052016">
    <property type="entry name" value="Bact_Sigma-Reg"/>
</dbReference>
<protein>
    <submittedName>
        <fullName evidence="5">Fused response regulator/phosphatase</fullName>
    </submittedName>
</protein>
<evidence type="ECO:0000313" key="5">
    <source>
        <dbReference type="EMBL" id="MFC6425889.1"/>
    </source>
</evidence>
<evidence type="ECO:0000256" key="3">
    <source>
        <dbReference type="SAM" id="MobiDB-lite"/>
    </source>
</evidence>